<dbReference type="EMBL" id="KN835187">
    <property type="protein sequence ID" value="KIK44616.1"/>
    <property type="molecule type" value="Genomic_DNA"/>
</dbReference>
<dbReference type="Proteomes" id="UP000054485">
    <property type="component" value="Unassembled WGS sequence"/>
</dbReference>
<dbReference type="AlphaFoldDB" id="A0A0D0ASD4"/>
<reference evidence="1 2" key="1">
    <citation type="submission" date="2014-04" db="EMBL/GenBank/DDBJ databases">
        <authorList>
            <consortium name="DOE Joint Genome Institute"/>
            <person name="Kuo A."/>
            <person name="Ruytinx J."/>
            <person name="Rineau F."/>
            <person name="Colpaert J."/>
            <person name="Kohler A."/>
            <person name="Nagy L.G."/>
            <person name="Floudas D."/>
            <person name="Copeland A."/>
            <person name="Barry K.W."/>
            <person name="Cichocki N."/>
            <person name="Veneault-Fourrey C."/>
            <person name="LaButti K."/>
            <person name="Lindquist E.A."/>
            <person name="Lipzen A."/>
            <person name="Lundell T."/>
            <person name="Morin E."/>
            <person name="Murat C."/>
            <person name="Sun H."/>
            <person name="Tunlid A."/>
            <person name="Henrissat B."/>
            <person name="Grigoriev I.V."/>
            <person name="Hibbett D.S."/>
            <person name="Martin F."/>
            <person name="Nordberg H.P."/>
            <person name="Cantor M.N."/>
            <person name="Hua S.X."/>
        </authorList>
    </citation>
    <scope>NUCLEOTIDE SEQUENCE [LARGE SCALE GENOMIC DNA]</scope>
    <source>
        <strain evidence="1 2">UH-Slu-Lm8-n1</strain>
    </source>
</reference>
<organism evidence="1 2">
    <name type="scientific">Suillus luteus UH-Slu-Lm8-n1</name>
    <dbReference type="NCBI Taxonomy" id="930992"/>
    <lineage>
        <taxon>Eukaryota</taxon>
        <taxon>Fungi</taxon>
        <taxon>Dikarya</taxon>
        <taxon>Basidiomycota</taxon>
        <taxon>Agaricomycotina</taxon>
        <taxon>Agaricomycetes</taxon>
        <taxon>Agaricomycetidae</taxon>
        <taxon>Boletales</taxon>
        <taxon>Suillineae</taxon>
        <taxon>Suillaceae</taxon>
        <taxon>Suillus</taxon>
    </lineage>
</organism>
<dbReference type="OrthoDB" id="10329473at2759"/>
<evidence type="ECO:0000313" key="2">
    <source>
        <dbReference type="Proteomes" id="UP000054485"/>
    </source>
</evidence>
<sequence>MRVSPRVATGAFRFARCRKVRSEKGWIQSHCDFVVPAKGRIRQLWHWQPRKSALQRDISCLLEEGLRIAKGGLIDAEIVVYHVRIRLASIWGGR</sequence>
<proteinExistence type="predicted"/>
<keyword evidence="2" id="KW-1185">Reference proteome</keyword>
<accession>A0A0D0ASD4</accession>
<dbReference type="HOGENOM" id="CLU_2387656_0_0_1"/>
<evidence type="ECO:0000313" key="1">
    <source>
        <dbReference type="EMBL" id="KIK44616.1"/>
    </source>
</evidence>
<gene>
    <name evidence="1" type="ORF">CY34DRAFT_802487</name>
</gene>
<dbReference type="InParanoid" id="A0A0D0ASD4"/>
<reference evidence="2" key="2">
    <citation type="submission" date="2015-01" db="EMBL/GenBank/DDBJ databases">
        <title>Evolutionary Origins and Diversification of the Mycorrhizal Mutualists.</title>
        <authorList>
            <consortium name="DOE Joint Genome Institute"/>
            <consortium name="Mycorrhizal Genomics Consortium"/>
            <person name="Kohler A."/>
            <person name="Kuo A."/>
            <person name="Nagy L.G."/>
            <person name="Floudas D."/>
            <person name="Copeland A."/>
            <person name="Barry K.W."/>
            <person name="Cichocki N."/>
            <person name="Veneault-Fourrey C."/>
            <person name="LaButti K."/>
            <person name="Lindquist E.A."/>
            <person name="Lipzen A."/>
            <person name="Lundell T."/>
            <person name="Morin E."/>
            <person name="Murat C."/>
            <person name="Riley R."/>
            <person name="Ohm R."/>
            <person name="Sun H."/>
            <person name="Tunlid A."/>
            <person name="Henrissat B."/>
            <person name="Grigoriev I.V."/>
            <person name="Hibbett D.S."/>
            <person name="Martin F."/>
        </authorList>
    </citation>
    <scope>NUCLEOTIDE SEQUENCE [LARGE SCALE GENOMIC DNA]</scope>
    <source>
        <strain evidence="2">UH-Slu-Lm8-n1</strain>
    </source>
</reference>
<protein>
    <submittedName>
        <fullName evidence="1">Uncharacterized protein</fullName>
    </submittedName>
</protein>
<name>A0A0D0ASD4_9AGAM</name>